<dbReference type="InterPro" id="IPR011989">
    <property type="entry name" value="ARM-like"/>
</dbReference>
<accession>A0ABC8QYA8</accession>
<dbReference type="EMBL" id="CAUOFW020000836">
    <property type="protein sequence ID" value="CAK9137736.1"/>
    <property type="molecule type" value="Genomic_DNA"/>
</dbReference>
<keyword evidence="5" id="KW-0677">Repeat</keyword>
<evidence type="ECO:0000256" key="4">
    <source>
        <dbReference type="ARBA" id="ARBA00022679"/>
    </source>
</evidence>
<evidence type="ECO:0000256" key="2">
    <source>
        <dbReference type="ARBA" id="ARBA00004906"/>
    </source>
</evidence>
<gene>
    <name evidence="8" type="ORF">ILEXP_LOCUS4781</name>
</gene>
<keyword evidence="9" id="KW-1185">Reference proteome</keyword>
<sequence length="449" mass="50049">MAKTVEKITGVAKETTELKRELQRLVNAIVDDDDHSEETTDQAMMTLYSLKKLIWKRSLSLSLELDSPNFPDEFKCPLSKALMKDPVILATGQTYDRQLIENWLKDGKRICPQTQHVLSYTVVTPNCLVREMISQWCKKNGLVLPNPAQGPDEELIADAEREHLNSLLEKLSSSLSDQKEAAKELRLLTKRTPHIRALFGQIANALLQLLKPLAPRRIDDHPDLQEDLITTVLNVSIHDSNKKLVADNPVAIPILIKSLKFGNIDTRRNAAAALLSLSLLNSTNKLIIGEAGAIKPLINLLEEGHLLAMKDAASAILSLCIVDENNARAVHEGAVRVIWAKIMNGILVNELLPILALLSLHEKAVEEMEELSAVPCLLSILRDNTDERAKESCIAILYTIISYDLLKLRMVKEEEDVNGTISKLAESGTLRARRKANDILEMLNPKHPL</sequence>
<dbReference type="SMART" id="SM00185">
    <property type="entry name" value="ARM"/>
    <property type="match status" value="4"/>
</dbReference>
<dbReference type="InterPro" id="IPR013083">
    <property type="entry name" value="Znf_RING/FYVE/PHD"/>
</dbReference>
<comment type="pathway">
    <text evidence="2">Protein modification; protein ubiquitination.</text>
</comment>
<evidence type="ECO:0000259" key="7">
    <source>
        <dbReference type="PROSITE" id="PS51698"/>
    </source>
</evidence>
<comment type="caution">
    <text evidence="8">The sequence shown here is derived from an EMBL/GenBank/DDBJ whole genome shotgun (WGS) entry which is preliminary data.</text>
</comment>
<dbReference type="InterPro" id="IPR000225">
    <property type="entry name" value="Armadillo"/>
</dbReference>
<evidence type="ECO:0000313" key="8">
    <source>
        <dbReference type="EMBL" id="CAK9137736.1"/>
    </source>
</evidence>
<dbReference type="EC" id="2.3.2.27" evidence="3"/>
<keyword evidence="6" id="KW-0833">Ubl conjugation pathway</keyword>
<dbReference type="PANTHER" id="PTHR23315:SF265">
    <property type="entry name" value="U-BOX DOMAIN-CONTAINING PROTEIN 46-RELATED"/>
    <property type="match status" value="1"/>
</dbReference>
<evidence type="ECO:0000256" key="3">
    <source>
        <dbReference type="ARBA" id="ARBA00012483"/>
    </source>
</evidence>
<evidence type="ECO:0000256" key="1">
    <source>
        <dbReference type="ARBA" id="ARBA00000900"/>
    </source>
</evidence>
<dbReference type="InterPro" id="IPR045210">
    <property type="entry name" value="RING-Ubox_PUB"/>
</dbReference>
<dbReference type="Gene3D" id="1.25.10.10">
    <property type="entry name" value="Leucine-rich Repeat Variant"/>
    <property type="match status" value="1"/>
</dbReference>
<keyword evidence="4" id="KW-0808">Transferase</keyword>
<dbReference type="InterPro" id="IPR003613">
    <property type="entry name" value="Ubox_domain"/>
</dbReference>
<name>A0ABC8QYA8_9AQUA</name>
<dbReference type="Proteomes" id="UP001642360">
    <property type="component" value="Unassembled WGS sequence"/>
</dbReference>
<evidence type="ECO:0000313" key="9">
    <source>
        <dbReference type="Proteomes" id="UP001642360"/>
    </source>
</evidence>
<protein>
    <recommendedName>
        <fullName evidence="3">RING-type E3 ubiquitin transferase</fullName>
        <ecNumber evidence="3">2.3.2.27</ecNumber>
    </recommendedName>
</protein>
<comment type="catalytic activity">
    <reaction evidence="1">
        <text>S-ubiquitinyl-[E2 ubiquitin-conjugating enzyme]-L-cysteine + [acceptor protein]-L-lysine = [E2 ubiquitin-conjugating enzyme]-L-cysteine + N(6)-ubiquitinyl-[acceptor protein]-L-lysine.</text>
        <dbReference type="EC" id="2.3.2.27"/>
    </reaction>
</comment>
<dbReference type="InterPro" id="IPR016024">
    <property type="entry name" value="ARM-type_fold"/>
</dbReference>
<dbReference type="Gene3D" id="3.30.40.10">
    <property type="entry name" value="Zinc/RING finger domain, C3HC4 (zinc finger)"/>
    <property type="match status" value="1"/>
</dbReference>
<feature type="domain" description="U-box" evidence="7">
    <location>
        <begin position="69"/>
        <end position="143"/>
    </location>
</feature>
<dbReference type="PROSITE" id="PS51698">
    <property type="entry name" value="U_BOX"/>
    <property type="match status" value="1"/>
</dbReference>
<dbReference type="Pfam" id="PF04564">
    <property type="entry name" value="U-box"/>
    <property type="match status" value="1"/>
</dbReference>
<organism evidence="8 9">
    <name type="scientific">Ilex paraguariensis</name>
    <name type="common">yerba mate</name>
    <dbReference type="NCBI Taxonomy" id="185542"/>
    <lineage>
        <taxon>Eukaryota</taxon>
        <taxon>Viridiplantae</taxon>
        <taxon>Streptophyta</taxon>
        <taxon>Embryophyta</taxon>
        <taxon>Tracheophyta</taxon>
        <taxon>Spermatophyta</taxon>
        <taxon>Magnoliopsida</taxon>
        <taxon>eudicotyledons</taxon>
        <taxon>Gunneridae</taxon>
        <taxon>Pentapetalae</taxon>
        <taxon>asterids</taxon>
        <taxon>campanulids</taxon>
        <taxon>Aquifoliales</taxon>
        <taxon>Aquifoliaceae</taxon>
        <taxon>Ilex</taxon>
    </lineage>
</organism>
<evidence type="ECO:0000256" key="5">
    <source>
        <dbReference type="ARBA" id="ARBA00022737"/>
    </source>
</evidence>
<proteinExistence type="predicted"/>
<dbReference type="SMART" id="SM00504">
    <property type="entry name" value="Ubox"/>
    <property type="match status" value="1"/>
</dbReference>
<reference evidence="8 9" key="1">
    <citation type="submission" date="2024-02" db="EMBL/GenBank/DDBJ databases">
        <authorList>
            <person name="Vignale AGUSTIN F."/>
            <person name="Sosa J E."/>
            <person name="Modenutti C."/>
        </authorList>
    </citation>
    <scope>NUCLEOTIDE SEQUENCE [LARGE SCALE GENOMIC DNA]</scope>
</reference>
<dbReference type="CDD" id="cd16664">
    <property type="entry name" value="RING-Ubox_PUB"/>
    <property type="match status" value="1"/>
</dbReference>
<dbReference type="AlphaFoldDB" id="A0ABC8QYA8"/>
<dbReference type="SUPFAM" id="SSF57850">
    <property type="entry name" value="RING/U-box"/>
    <property type="match status" value="1"/>
</dbReference>
<evidence type="ECO:0000256" key="6">
    <source>
        <dbReference type="ARBA" id="ARBA00022786"/>
    </source>
</evidence>
<dbReference type="PANTHER" id="PTHR23315">
    <property type="entry name" value="U BOX DOMAIN-CONTAINING"/>
    <property type="match status" value="1"/>
</dbReference>
<dbReference type="GO" id="GO:0061630">
    <property type="term" value="F:ubiquitin protein ligase activity"/>
    <property type="evidence" value="ECO:0007669"/>
    <property type="project" value="UniProtKB-EC"/>
</dbReference>
<dbReference type="SUPFAM" id="SSF48371">
    <property type="entry name" value="ARM repeat"/>
    <property type="match status" value="1"/>
</dbReference>